<name>A0A0L8L8Q1_9ACTN</name>
<keyword evidence="4" id="KW-0574">Periplasm</keyword>
<gene>
    <name evidence="5" type="ORF">ADK37_18090</name>
</gene>
<evidence type="ECO:0000256" key="4">
    <source>
        <dbReference type="ARBA" id="ARBA00022764"/>
    </source>
</evidence>
<dbReference type="PANTHER" id="PTHR30006:SF3">
    <property type="entry name" value="THIAMINE-BINDING PERIPLASMIC PROTEIN"/>
    <property type="match status" value="1"/>
</dbReference>
<dbReference type="STRING" id="67356.AQJ84_06540"/>
<dbReference type="EMBL" id="LGUS01000163">
    <property type="protein sequence ID" value="KOG34451.1"/>
    <property type="molecule type" value="Genomic_DNA"/>
</dbReference>
<dbReference type="Proteomes" id="UP000037251">
    <property type="component" value="Unassembled WGS sequence"/>
</dbReference>
<dbReference type="PANTHER" id="PTHR30006">
    <property type="entry name" value="THIAMINE-BINDING PERIPLASMIC PROTEIN-RELATED"/>
    <property type="match status" value="1"/>
</dbReference>
<proteinExistence type="predicted"/>
<evidence type="ECO:0000313" key="6">
    <source>
        <dbReference type="Proteomes" id="UP000037251"/>
    </source>
</evidence>
<evidence type="ECO:0000256" key="1">
    <source>
        <dbReference type="ARBA" id="ARBA00004418"/>
    </source>
</evidence>
<sequence>MRDARIDRRLFLRGVGGVTAGLAAASALSACGTGTSRSVAGSGGKSSKTLVVRNSGGTYGDANQTAVYDAFTKETGIQIKVVNIAYAQLLAQIKQGRPQFDLIDTSMADVVRFKDEDATEELDYDRLKNTRNTGIAESLMMSHGVGKNYWASVMAYRTDAFDGKKPGSWADFWDTKAFPGSRALQARDADLPELEFALLADGVPLDKLYPLDVERAFKSLDNIKGSVRKYWDTGALPGLLLGREEVVATSVWHGRLDALIKGGSPMAYQWNGARRQSNGFCVPKGAANPDAAYQLIDFALRPDIQANYAEIYPMAPVVPAAYKKLSTAAGDNLASSPEHLKAGFDLDVEWWIKNEAAVSKRWQEWVNA</sequence>
<keyword evidence="3" id="KW-0732">Signal</keyword>
<dbReference type="Pfam" id="PF13416">
    <property type="entry name" value="SBP_bac_8"/>
    <property type="match status" value="1"/>
</dbReference>
<dbReference type="eggNOG" id="COG0687">
    <property type="taxonomic scope" value="Bacteria"/>
</dbReference>
<dbReference type="OrthoDB" id="9815444at2"/>
<dbReference type="GO" id="GO:0030288">
    <property type="term" value="C:outer membrane-bounded periplasmic space"/>
    <property type="evidence" value="ECO:0007669"/>
    <property type="project" value="TreeGrafter"/>
</dbReference>
<dbReference type="PATRIC" id="fig|67356.5.peg.3848"/>
<comment type="caution">
    <text evidence="5">The sequence shown here is derived from an EMBL/GenBank/DDBJ whole genome shotgun (WGS) entry which is preliminary data.</text>
</comment>
<dbReference type="Gene3D" id="3.40.190.10">
    <property type="entry name" value="Periplasmic binding protein-like II"/>
    <property type="match status" value="2"/>
</dbReference>
<dbReference type="CDD" id="cd13589">
    <property type="entry name" value="PBP2_polyamine_RpCGA009"/>
    <property type="match status" value="1"/>
</dbReference>
<accession>A0A0L8L8Q1</accession>
<evidence type="ECO:0000313" key="5">
    <source>
        <dbReference type="EMBL" id="KOG34451.1"/>
    </source>
</evidence>
<dbReference type="PROSITE" id="PS51318">
    <property type="entry name" value="TAT"/>
    <property type="match status" value="1"/>
</dbReference>
<keyword evidence="2" id="KW-0813">Transport</keyword>
<evidence type="ECO:0000256" key="3">
    <source>
        <dbReference type="ARBA" id="ARBA00022729"/>
    </source>
</evidence>
<dbReference type="PROSITE" id="PS51257">
    <property type="entry name" value="PROKAR_LIPOPROTEIN"/>
    <property type="match status" value="1"/>
</dbReference>
<dbReference type="GO" id="GO:0030976">
    <property type="term" value="F:thiamine pyrophosphate binding"/>
    <property type="evidence" value="ECO:0007669"/>
    <property type="project" value="TreeGrafter"/>
</dbReference>
<dbReference type="InterPro" id="IPR006059">
    <property type="entry name" value="SBP"/>
</dbReference>
<protein>
    <submittedName>
        <fullName evidence="5">ABC transporter</fullName>
    </submittedName>
</protein>
<dbReference type="RefSeq" id="WP_030037792.1">
    <property type="nucleotide sequence ID" value="NZ_KL575585.1"/>
</dbReference>
<dbReference type="AlphaFoldDB" id="A0A0L8L8Q1"/>
<organism evidence="5 6">
    <name type="scientific">Streptomyces resistomycificus</name>
    <dbReference type="NCBI Taxonomy" id="67356"/>
    <lineage>
        <taxon>Bacteria</taxon>
        <taxon>Bacillati</taxon>
        <taxon>Actinomycetota</taxon>
        <taxon>Actinomycetes</taxon>
        <taxon>Kitasatosporales</taxon>
        <taxon>Streptomycetaceae</taxon>
        <taxon>Streptomyces</taxon>
        <taxon>Streptomyces aurantiacus group</taxon>
    </lineage>
</organism>
<dbReference type="GO" id="GO:0015888">
    <property type="term" value="P:thiamine transport"/>
    <property type="evidence" value="ECO:0007669"/>
    <property type="project" value="TreeGrafter"/>
</dbReference>
<keyword evidence="6" id="KW-1185">Reference proteome</keyword>
<dbReference type="SUPFAM" id="SSF53850">
    <property type="entry name" value="Periplasmic binding protein-like II"/>
    <property type="match status" value="1"/>
</dbReference>
<comment type="subcellular location">
    <subcellularLocation>
        <location evidence="1">Periplasm</location>
    </subcellularLocation>
</comment>
<dbReference type="InterPro" id="IPR006311">
    <property type="entry name" value="TAT_signal"/>
</dbReference>
<evidence type="ECO:0000256" key="2">
    <source>
        <dbReference type="ARBA" id="ARBA00022448"/>
    </source>
</evidence>
<reference evidence="6" key="1">
    <citation type="submission" date="2015-07" db="EMBL/GenBank/DDBJ databases">
        <authorList>
            <person name="Ju K.-S."/>
            <person name="Doroghazi J.R."/>
            <person name="Metcalf W.W."/>
        </authorList>
    </citation>
    <scope>NUCLEOTIDE SEQUENCE [LARGE SCALE GENOMIC DNA]</scope>
    <source>
        <strain evidence="6">NRRL 2290</strain>
    </source>
</reference>
<dbReference type="GO" id="GO:0030975">
    <property type="term" value="F:thiamine binding"/>
    <property type="evidence" value="ECO:0007669"/>
    <property type="project" value="TreeGrafter"/>
</dbReference>